<protein>
    <submittedName>
        <fullName evidence="2">Uncharacterized protein</fullName>
    </submittedName>
</protein>
<accession>A0A820DRP2</accession>
<evidence type="ECO:0000313" key="3">
    <source>
        <dbReference type="Proteomes" id="UP000663881"/>
    </source>
</evidence>
<dbReference type="Proteomes" id="UP000663881">
    <property type="component" value="Unassembled WGS sequence"/>
</dbReference>
<keyword evidence="1" id="KW-0472">Membrane</keyword>
<reference evidence="2" key="1">
    <citation type="submission" date="2021-02" db="EMBL/GenBank/DDBJ databases">
        <authorList>
            <person name="Nowell W R."/>
        </authorList>
    </citation>
    <scope>NUCLEOTIDE SEQUENCE</scope>
</reference>
<evidence type="ECO:0000313" key="2">
    <source>
        <dbReference type="EMBL" id="CAF4236657.1"/>
    </source>
</evidence>
<name>A0A820DRP2_9BILA</name>
<comment type="caution">
    <text evidence="2">The sequence shown here is derived from an EMBL/GenBank/DDBJ whole genome shotgun (WGS) entry which is preliminary data.</text>
</comment>
<organism evidence="2 3">
    <name type="scientific">Adineta steineri</name>
    <dbReference type="NCBI Taxonomy" id="433720"/>
    <lineage>
        <taxon>Eukaryota</taxon>
        <taxon>Metazoa</taxon>
        <taxon>Spiralia</taxon>
        <taxon>Gnathifera</taxon>
        <taxon>Rotifera</taxon>
        <taxon>Eurotatoria</taxon>
        <taxon>Bdelloidea</taxon>
        <taxon>Adinetida</taxon>
        <taxon>Adinetidae</taxon>
        <taxon>Adineta</taxon>
    </lineage>
</organism>
<feature type="transmembrane region" description="Helical" evidence="1">
    <location>
        <begin position="16"/>
        <end position="39"/>
    </location>
</feature>
<proteinExistence type="predicted"/>
<gene>
    <name evidence="2" type="ORF">OKA104_LOCUS42858</name>
</gene>
<dbReference type="EMBL" id="CAJOAY010011396">
    <property type="protein sequence ID" value="CAF4236657.1"/>
    <property type="molecule type" value="Genomic_DNA"/>
</dbReference>
<evidence type="ECO:0000256" key="1">
    <source>
        <dbReference type="SAM" id="Phobius"/>
    </source>
</evidence>
<dbReference type="AlphaFoldDB" id="A0A820DRP2"/>
<keyword evidence="1" id="KW-0812">Transmembrane</keyword>
<sequence>MSSSIISLLALAGKQITIYLGIFTLVAGVIGGLLNIIIFL</sequence>
<feature type="non-terminal residue" evidence="2">
    <location>
        <position position="1"/>
    </location>
</feature>
<feature type="non-terminal residue" evidence="2">
    <location>
        <position position="40"/>
    </location>
</feature>
<keyword evidence="1" id="KW-1133">Transmembrane helix</keyword>